<dbReference type="RefSeq" id="WP_207862861.1">
    <property type="nucleotide sequence ID" value="NZ_JAFREP010000045.1"/>
</dbReference>
<dbReference type="AlphaFoldDB" id="A0A8J7U7D6"/>
<dbReference type="GO" id="GO:0003677">
    <property type="term" value="F:DNA binding"/>
    <property type="evidence" value="ECO:0007669"/>
    <property type="project" value="UniProtKB-KW"/>
</dbReference>
<dbReference type="EMBL" id="JAFREP010000045">
    <property type="protein sequence ID" value="MBO1322889.1"/>
    <property type="molecule type" value="Genomic_DNA"/>
</dbReference>
<proteinExistence type="predicted"/>
<protein>
    <submittedName>
        <fullName evidence="2">Putative DNA-binding domain-containing protein</fullName>
    </submittedName>
</protein>
<dbReference type="Proteomes" id="UP000664417">
    <property type="component" value="Unassembled WGS sequence"/>
</dbReference>
<feature type="domain" description="Putative DNA-binding" evidence="1">
    <location>
        <begin position="46"/>
        <end position="114"/>
    </location>
</feature>
<dbReference type="InterPro" id="IPR018640">
    <property type="entry name" value="DUF2063"/>
</dbReference>
<dbReference type="InterPro" id="IPR044922">
    <property type="entry name" value="DUF2063_N_sf"/>
</dbReference>
<gene>
    <name evidence="2" type="ORF">J3U88_30775</name>
</gene>
<dbReference type="Pfam" id="PF09836">
    <property type="entry name" value="DUF2063"/>
    <property type="match status" value="1"/>
</dbReference>
<name>A0A8J7U7D6_9BACT</name>
<keyword evidence="2" id="KW-0238">DNA-binding</keyword>
<dbReference type="Gene3D" id="1.10.150.690">
    <property type="entry name" value="DUF2063"/>
    <property type="match status" value="1"/>
</dbReference>
<comment type="caution">
    <text evidence="2">The sequence shown here is derived from an EMBL/GenBank/DDBJ whole genome shotgun (WGS) entry which is preliminary data.</text>
</comment>
<sequence length="282" mass="30377">MKRDDPARIQAWLKTVLVSRGDLAGKLTTAASAHGLALAEVVAGGYGASAERRLDVYAAGYVLRLVACLQEQYPALTAFMGEAMFAVFAKAYVVTHPPDSWRLEHLGRRFPEFLRETRPRQADAAGETFYALPAEIARFEWAKSQALTAPGFEGAAVGVVPGLGPLGYLGEACSVELPDCLRLETLRYDVPTFLAAFGADPKTPLPAARQTHLAVSRVDYRLTVLEVADWAHAFLVACRGGGSVQEAVAASSQATGQKASAIQAYLMLWLPTAIQFGLLRLR</sequence>
<organism evidence="2 3">
    <name type="scientific">Acanthopleuribacter pedis</name>
    <dbReference type="NCBI Taxonomy" id="442870"/>
    <lineage>
        <taxon>Bacteria</taxon>
        <taxon>Pseudomonadati</taxon>
        <taxon>Acidobacteriota</taxon>
        <taxon>Holophagae</taxon>
        <taxon>Acanthopleuribacterales</taxon>
        <taxon>Acanthopleuribacteraceae</taxon>
        <taxon>Acanthopleuribacter</taxon>
    </lineage>
</organism>
<evidence type="ECO:0000259" key="1">
    <source>
        <dbReference type="Pfam" id="PF09836"/>
    </source>
</evidence>
<accession>A0A8J7U7D6</accession>
<reference evidence="2" key="1">
    <citation type="submission" date="2021-03" db="EMBL/GenBank/DDBJ databases">
        <authorList>
            <person name="Wang G."/>
        </authorList>
    </citation>
    <scope>NUCLEOTIDE SEQUENCE</scope>
    <source>
        <strain evidence="2">KCTC 12899</strain>
    </source>
</reference>
<evidence type="ECO:0000313" key="2">
    <source>
        <dbReference type="EMBL" id="MBO1322889.1"/>
    </source>
</evidence>
<keyword evidence="3" id="KW-1185">Reference proteome</keyword>
<evidence type="ECO:0000313" key="3">
    <source>
        <dbReference type="Proteomes" id="UP000664417"/>
    </source>
</evidence>